<dbReference type="SUPFAM" id="SSF51735">
    <property type="entry name" value="NAD(P)-binding Rossmann-fold domains"/>
    <property type="match status" value="1"/>
</dbReference>
<dbReference type="SMART" id="SM00822">
    <property type="entry name" value="PKS_KR"/>
    <property type="match status" value="1"/>
</dbReference>
<dbReference type="GO" id="GO:0016020">
    <property type="term" value="C:membrane"/>
    <property type="evidence" value="ECO:0007669"/>
    <property type="project" value="TreeGrafter"/>
</dbReference>
<sequence length="351" mass="37890">MPERQENDLTNNIVVITGASAGVGRAVAHRFARAGTSLALIARDEASLEETKLEVESLGGRAAIFPADVADADAVFAAAEAIEDQLGPIETWVNNAMTTVFSPLSKMKPEEFRRVTEVTYLGFVYGTMAALRHMQPRARGTIVQVGSALAYRGIPLQSAYCGAKHAIRGFTDSLRSELLHDGSRIRLTMVHLPAINTPQFDWARAHIGHEPRPVAPVFQPGVAADAIFEAAQSAPRELWVGSSTSKVILGNMISPRFLDHYLARNAYHGQETAAPLQPGRDDNLFRPVPQLHRTRGSFSREASTSAVNLPGEAVRFAAVVIGVGLAATAGFFTHSAWRSSGRPRRSSWSSG</sequence>
<comment type="similarity">
    <text evidence="1 3">Belongs to the short-chain dehydrogenases/reductases (SDR) family.</text>
</comment>
<dbReference type="InterPro" id="IPR002347">
    <property type="entry name" value="SDR_fam"/>
</dbReference>
<dbReference type="PANTHER" id="PTHR44196">
    <property type="entry name" value="DEHYDROGENASE/REDUCTASE SDR FAMILY MEMBER 7B"/>
    <property type="match status" value="1"/>
</dbReference>
<dbReference type="PROSITE" id="PS00061">
    <property type="entry name" value="ADH_SHORT"/>
    <property type="match status" value="1"/>
</dbReference>
<feature type="domain" description="Ketoreductase" evidence="4">
    <location>
        <begin position="12"/>
        <end position="188"/>
    </location>
</feature>
<evidence type="ECO:0000259" key="4">
    <source>
        <dbReference type="SMART" id="SM00822"/>
    </source>
</evidence>
<protein>
    <submittedName>
        <fullName evidence="5">SDR family oxidoreductase</fullName>
    </submittedName>
</protein>
<dbReference type="PRINTS" id="PR00080">
    <property type="entry name" value="SDRFAMILY"/>
</dbReference>
<dbReference type="PANTHER" id="PTHR44196:SF1">
    <property type="entry name" value="DEHYDROGENASE_REDUCTASE SDR FAMILY MEMBER 7B"/>
    <property type="match status" value="1"/>
</dbReference>
<dbReference type="RefSeq" id="WP_353641016.1">
    <property type="nucleotide sequence ID" value="NZ_CP159253.1"/>
</dbReference>
<accession>A0AAU8CY64</accession>
<reference evidence="5" key="1">
    <citation type="submission" date="2024-06" db="EMBL/GenBank/DDBJ databases">
        <title>Mesorhizobium karijinii sp. nov., a symbiont of the iconic Swainsona formosa from arid Australia.</title>
        <authorList>
            <person name="Hill Y.J."/>
            <person name="Watkin E.L.J."/>
            <person name="O'Hara G.W."/>
            <person name="Terpolilli J."/>
            <person name="Tye M.L."/>
            <person name="Kohlmeier M.G."/>
        </authorList>
    </citation>
    <scope>NUCLEOTIDE SEQUENCE</scope>
    <source>
        <strain evidence="5">WSM2240</strain>
    </source>
</reference>
<dbReference type="InterPro" id="IPR057326">
    <property type="entry name" value="KR_dom"/>
</dbReference>
<organism evidence="5">
    <name type="scientific">Mesorhizobium sp. WSM2240</name>
    <dbReference type="NCBI Taxonomy" id="3228851"/>
    <lineage>
        <taxon>Bacteria</taxon>
        <taxon>Pseudomonadati</taxon>
        <taxon>Pseudomonadota</taxon>
        <taxon>Alphaproteobacteria</taxon>
        <taxon>Hyphomicrobiales</taxon>
        <taxon>Phyllobacteriaceae</taxon>
        <taxon>Mesorhizobium</taxon>
    </lineage>
</organism>
<gene>
    <name evidence="5" type="ORF">ABVK50_13820</name>
</gene>
<dbReference type="InterPro" id="IPR020904">
    <property type="entry name" value="Sc_DH/Rdtase_CS"/>
</dbReference>
<dbReference type="EMBL" id="CP159253">
    <property type="protein sequence ID" value="XCG51479.1"/>
    <property type="molecule type" value="Genomic_DNA"/>
</dbReference>
<dbReference type="GO" id="GO:0016491">
    <property type="term" value="F:oxidoreductase activity"/>
    <property type="evidence" value="ECO:0007669"/>
    <property type="project" value="UniProtKB-KW"/>
</dbReference>
<dbReference type="AlphaFoldDB" id="A0AAU8CY64"/>
<keyword evidence="2" id="KW-0560">Oxidoreductase</keyword>
<evidence type="ECO:0000256" key="2">
    <source>
        <dbReference type="ARBA" id="ARBA00023002"/>
    </source>
</evidence>
<dbReference type="NCBIfam" id="NF005495">
    <property type="entry name" value="PRK07109.1"/>
    <property type="match status" value="1"/>
</dbReference>
<dbReference type="PRINTS" id="PR00081">
    <property type="entry name" value="GDHRDH"/>
</dbReference>
<evidence type="ECO:0000313" key="5">
    <source>
        <dbReference type="EMBL" id="XCG51479.1"/>
    </source>
</evidence>
<name>A0AAU8CY64_9HYPH</name>
<evidence type="ECO:0000256" key="1">
    <source>
        <dbReference type="ARBA" id="ARBA00006484"/>
    </source>
</evidence>
<dbReference type="InterPro" id="IPR036291">
    <property type="entry name" value="NAD(P)-bd_dom_sf"/>
</dbReference>
<dbReference type="Pfam" id="PF00106">
    <property type="entry name" value="adh_short"/>
    <property type="match status" value="1"/>
</dbReference>
<evidence type="ECO:0000256" key="3">
    <source>
        <dbReference type="RuleBase" id="RU000363"/>
    </source>
</evidence>
<proteinExistence type="inferred from homology"/>
<dbReference type="Gene3D" id="3.40.50.720">
    <property type="entry name" value="NAD(P)-binding Rossmann-like Domain"/>
    <property type="match status" value="1"/>
</dbReference>